<sequence length="1219" mass="130538">MAATDASGWGHGLQPMNIQPLPASFAPFFPTADERAMTAQKEPATTRPQDVSWSDFLGAQGAYRRPPAWTRVATEAHASTRAVGTIMKKIGLPTRHVARTRFLERTASQPAMRTGEQEDQNDKCELPPSKRQRLASFEPSQEGHETVGGPQSEAEMASVFMRAKVDLANRVLAAELEQLRKGFKNQVTPAKRRIDRKFRFEEDGIVGGFRLRSYDLIWPVLSKVALLGDEQIDVRTASIAEISANLQDMRRDPRCHTALRGLPELSNVADVTELESTLALMRPPESPAETTSPTKRRARPTSPVEPRASRLSDTLVKLLPASSPKAEPSPTKSASTPFADTPAARRIVATSPLRSTASTRSVHVAPAQQTSPTGASNGPRVFRAPSYDDSSSSLQSIDESSPLQPSPSRLSRPVAPTPSRWNRAESSSPQSKTPCRRGSGLGLVDAIPPSTPQLPVSTLKGIDANDFAPFNFGPISPSFNSPSWLGGSVAMGGSRRDGSLKKSSHRKSEPLIRSCYRNQAAARQSLSPQKLSFSNGLFLSKNNPSLQSPHIHLVSATMDADQRHGPDTPETSQPPDVSMGGTVTPAISWAKMTGRAPPTAAVRNTPLTNAAGGPKNVFNVDMRQNLDIFGRSQAASPKRRASAIDQLGQIAEECCAGRADVVVTRQHGRLFVRFKLPVEHASKFPESQGFHESRFATTPSAISSSPRITFKGHYPSVDAAVASPSPSPAQPSPAAAAAPDETVFVPDFAPSPPAQSLSVDETAQPGVDDAFQTSSGSSDDFTVEEHSTAIPWLEKLGRDTLANESNPSQGTLPMANGQSDSWLTKGLRTPTINDVAIAGLASNGTAKSPALQQMSTPTADAMDVIPTDAPNITTSFTPVNQLTPQNGVTQPGSASGASQRAQHDPGSARGHIQQHDYDSPGRAYMREFIKRSKPKRLSATETGSPIAPPAKRQPLGVKSPNTESPQKGKRKVGSEKLDAQSPLKNRDVPAPKRSRRHGKTTRRAEADHDMEPGTMTEQGAARVADDADDGQCNEEMGDAPATRRSSRLRSQGKAVAAPKSSIPTPIKFGGRSGAGRATALKSTSRTEQQDLTYQTRINTRKNRGNAEYPAQFLARQPSDEMEADDAAGEGVEAAESCNGRRCVGWKDPIESHRDDKTKRGRPPKARATQGNPDVAKPTKASAAAQRQRTAKAAANLGMSANGTPARAGRVTRSSARIQK</sequence>
<feature type="region of interest" description="Disordered" evidence="1">
    <location>
        <begin position="867"/>
        <end position="919"/>
    </location>
</feature>
<proteinExistence type="predicted"/>
<evidence type="ECO:0000313" key="2">
    <source>
        <dbReference type="EMBL" id="POR37263.1"/>
    </source>
</evidence>
<accession>A0A2S4L496</accession>
<dbReference type="Proteomes" id="UP000237481">
    <property type="component" value="Unassembled WGS sequence"/>
</dbReference>
<feature type="compositionally biased region" description="Low complexity" evidence="1">
    <location>
        <begin position="1178"/>
        <end position="1194"/>
    </location>
</feature>
<keyword evidence="3" id="KW-1185">Reference proteome</keyword>
<feature type="compositionally biased region" description="Basic and acidic residues" evidence="1">
    <location>
        <begin position="494"/>
        <end position="510"/>
    </location>
</feature>
<feature type="region of interest" description="Disordered" evidence="1">
    <location>
        <begin position="492"/>
        <end position="512"/>
    </location>
</feature>
<feature type="compositionally biased region" description="Polar residues" evidence="1">
    <location>
        <begin position="424"/>
        <end position="433"/>
    </location>
</feature>
<feature type="region of interest" description="Disordered" evidence="1">
    <location>
        <begin position="801"/>
        <end position="823"/>
    </location>
</feature>
<feature type="region of interest" description="Disordered" evidence="1">
    <location>
        <begin position="105"/>
        <end position="127"/>
    </location>
</feature>
<feature type="compositionally biased region" description="Polar residues" evidence="1">
    <location>
        <begin position="870"/>
        <end position="900"/>
    </location>
</feature>
<reference evidence="2 3" key="1">
    <citation type="submission" date="2018-01" db="EMBL/GenBank/DDBJ databases">
        <title>Harnessing the power of phylogenomics to disentangle the directionality and signatures of interkingdom host jumping in the parasitic fungal genus Tolypocladium.</title>
        <authorList>
            <person name="Quandt C.A."/>
            <person name="Patterson W."/>
            <person name="Spatafora J.W."/>
        </authorList>
    </citation>
    <scope>NUCLEOTIDE SEQUENCE [LARGE SCALE GENOMIC DNA]</scope>
    <source>
        <strain evidence="2 3">NRBC 100945</strain>
    </source>
</reference>
<feature type="compositionally biased region" description="Basic and acidic residues" evidence="1">
    <location>
        <begin position="1147"/>
        <end position="1157"/>
    </location>
</feature>
<feature type="compositionally biased region" description="Polar residues" evidence="1">
    <location>
        <begin position="771"/>
        <end position="780"/>
    </location>
</feature>
<feature type="compositionally biased region" description="Low complexity" evidence="1">
    <location>
        <begin position="387"/>
        <end position="413"/>
    </location>
</feature>
<evidence type="ECO:0000313" key="3">
    <source>
        <dbReference type="Proteomes" id="UP000237481"/>
    </source>
</evidence>
<gene>
    <name evidence="2" type="ORF">TPAR_02537</name>
</gene>
<feature type="region of interest" description="Disordered" evidence="1">
    <location>
        <begin position="559"/>
        <end position="583"/>
    </location>
</feature>
<feature type="compositionally biased region" description="Polar residues" evidence="1">
    <location>
        <begin position="802"/>
        <end position="822"/>
    </location>
</feature>
<name>A0A2S4L496_9HYPO</name>
<feature type="region of interest" description="Disordered" evidence="1">
    <location>
        <begin position="277"/>
        <end position="441"/>
    </location>
</feature>
<dbReference type="AlphaFoldDB" id="A0A2S4L496"/>
<feature type="compositionally biased region" description="Polar residues" evidence="1">
    <location>
        <begin position="352"/>
        <end position="376"/>
    </location>
</feature>
<protein>
    <submittedName>
        <fullName evidence="2">Uncharacterized protein</fullName>
    </submittedName>
</protein>
<organism evidence="2 3">
    <name type="scientific">Tolypocladium paradoxum</name>
    <dbReference type="NCBI Taxonomy" id="94208"/>
    <lineage>
        <taxon>Eukaryota</taxon>
        <taxon>Fungi</taxon>
        <taxon>Dikarya</taxon>
        <taxon>Ascomycota</taxon>
        <taxon>Pezizomycotina</taxon>
        <taxon>Sordariomycetes</taxon>
        <taxon>Hypocreomycetidae</taxon>
        <taxon>Hypocreales</taxon>
        <taxon>Ophiocordycipitaceae</taxon>
        <taxon>Tolypocladium</taxon>
    </lineage>
</organism>
<comment type="caution">
    <text evidence="2">The sequence shown here is derived from an EMBL/GenBank/DDBJ whole genome shotgun (WGS) entry which is preliminary data.</text>
</comment>
<dbReference type="EMBL" id="PKSG01000267">
    <property type="protein sequence ID" value="POR37263.1"/>
    <property type="molecule type" value="Genomic_DNA"/>
</dbReference>
<dbReference type="OrthoDB" id="4924986at2759"/>
<feature type="compositionally biased region" description="Polar residues" evidence="1">
    <location>
        <begin position="1080"/>
        <end position="1097"/>
    </location>
</feature>
<feature type="region of interest" description="Disordered" evidence="1">
    <location>
        <begin position="931"/>
        <end position="1219"/>
    </location>
</feature>
<feature type="compositionally biased region" description="Acidic residues" evidence="1">
    <location>
        <begin position="1026"/>
        <end position="1037"/>
    </location>
</feature>
<feature type="compositionally biased region" description="Basic and acidic residues" evidence="1">
    <location>
        <begin position="972"/>
        <end position="990"/>
    </location>
</feature>
<feature type="compositionally biased region" description="Basic and acidic residues" evidence="1">
    <location>
        <begin position="1002"/>
        <end position="1011"/>
    </location>
</feature>
<feature type="compositionally biased region" description="Basic residues" evidence="1">
    <location>
        <begin position="992"/>
        <end position="1001"/>
    </location>
</feature>
<feature type="region of interest" description="Disordered" evidence="1">
    <location>
        <begin position="744"/>
        <end position="785"/>
    </location>
</feature>
<evidence type="ECO:0000256" key="1">
    <source>
        <dbReference type="SAM" id="MobiDB-lite"/>
    </source>
</evidence>